<protein>
    <submittedName>
        <fullName evidence="1">Uncharacterized protein</fullName>
    </submittedName>
</protein>
<dbReference type="AlphaFoldDB" id="A0A8J3QCA2"/>
<evidence type="ECO:0000313" key="2">
    <source>
        <dbReference type="Proteomes" id="UP000612899"/>
    </source>
</evidence>
<dbReference type="Proteomes" id="UP000612899">
    <property type="component" value="Unassembled WGS sequence"/>
</dbReference>
<organism evidence="1 2">
    <name type="scientific">Rhizocola hellebori</name>
    <dbReference type="NCBI Taxonomy" id="1392758"/>
    <lineage>
        <taxon>Bacteria</taxon>
        <taxon>Bacillati</taxon>
        <taxon>Actinomycetota</taxon>
        <taxon>Actinomycetes</taxon>
        <taxon>Micromonosporales</taxon>
        <taxon>Micromonosporaceae</taxon>
        <taxon>Rhizocola</taxon>
    </lineage>
</organism>
<gene>
    <name evidence="1" type="ORF">Rhe02_61960</name>
</gene>
<keyword evidence="2" id="KW-1185">Reference proteome</keyword>
<sequence length="231" mass="25815">MGVWWFGPSCPVAPREQMWIDDSMGWFESEFGEPRAIVLPAHFAGLTSAQEVFAKVADCLGIDPGGVDLELYGERPLQHDRARGHSAAGHYRTRKGRPVIAIETGQPLKSLVSTVAHELGHVLLLGDGRVSHTRRDHEPLTDLLTVHFGLGIFSANAAFEFSSRQSGWSWERLGYLTEPMYGYALARYTWRLGEPKPGWAEHLDLNPRTCLRQGLRYFRNQTSASAKNALT</sequence>
<reference evidence="1" key="1">
    <citation type="submission" date="2021-01" db="EMBL/GenBank/DDBJ databases">
        <title>Whole genome shotgun sequence of Rhizocola hellebori NBRC 109834.</title>
        <authorList>
            <person name="Komaki H."/>
            <person name="Tamura T."/>
        </authorList>
    </citation>
    <scope>NUCLEOTIDE SEQUENCE</scope>
    <source>
        <strain evidence="1">NBRC 109834</strain>
    </source>
</reference>
<accession>A0A8J3QCA2</accession>
<name>A0A8J3QCA2_9ACTN</name>
<proteinExistence type="predicted"/>
<comment type="caution">
    <text evidence="1">The sequence shown here is derived from an EMBL/GenBank/DDBJ whole genome shotgun (WGS) entry which is preliminary data.</text>
</comment>
<dbReference type="EMBL" id="BONY01000045">
    <property type="protein sequence ID" value="GIH08129.1"/>
    <property type="molecule type" value="Genomic_DNA"/>
</dbReference>
<evidence type="ECO:0000313" key="1">
    <source>
        <dbReference type="EMBL" id="GIH08129.1"/>
    </source>
</evidence>
<dbReference type="RefSeq" id="WP_203911888.1">
    <property type="nucleotide sequence ID" value="NZ_BONY01000045.1"/>
</dbReference>